<proteinExistence type="predicted"/>
<evidence type="ECO:0000256" key="1">
    <source>
        <dbReference type="SAM" id="Coils"/>
    </source>
</evidence>
<dbReference type="OrthoDB" id="1100725at2"/>
<protein>
    <submittedName>
        <fullName evidence="2">Uncharacterized protein</fullName>
    </submittedName>
</protein>
<feature type="coiled-coil region" evidence="1">
    <location>
        <begin position="88"/>
        <end position="115"/>
    </location>
</feature>
<keyword evidence="3" id="KW-1185">Reference proteome</keyword>
<accession>A0A4Y8AS29</accession>
<evidence type="ECO:0000313" key="3">
    <source>
        <dbReference type="Proteomes" id="UP000298517"/>
    </source>
</evidence>
<name>A0A4Y8AS29_9FLAO</name>
<reference evidence="2 3" key="1">
    <citation type="journal article" date="2011" name="J. Microbiol.">
        <title>Gramella jeungdoensis sp. nov., isolated from a solar saltern in Korea.</title>
        <authorList>
            <person name="Joung Y."/>
            <person name="Kim H."/>
            <person name="Jang T."/>
            <person name="Ahn T.S."/>
            <person name="Joh K."/>
        </authorList>
    </citation>
    <scope>NUCLEOTIDE SEQUENCE [LARGE SCALE GENOMIC DNA]</scope>
    <source>
        <strain evidence="2 3">KCTC 23123</strain>
    </source>
</reference>
<keyword evidence="1" id="KW-0175">Coiled coil</keyword>
<organism evidence="2 3">
    <name type="scientific">Gramella jeungdoensis</name>
    <dbReference type="NCBI Taxonomy" id="708091"/>
    <lineage>
        <taxon>Bacteria</taxon>
        <taxon>Pseudomonadati</taxon>
        <taxon>Bacteroidota</taxon>
        <taxon>Flavobacteriia</taxon>
        <taxon>Flavobacteriales</taxon>
        <taxon>Flavobacteriaceae</taxon>
        <taxon>Christiangramia</taxon>
    </lineage>
</organism>
<gene>
    <name evidence="2" type="ORF">E2488_11055</name>
</gene>
<sequence>MHKKLEAELVSLAHSILELKNNDITILHKKAHTIYEKLTILKFVEENLNSVEKVDEVNIELKKENEVQTAPRIIEDIVTEESATVKTVESIIEIAKELEEDVTSTQKKATEFSIEDTPKATKEIIEEVALPKPTLDEEFKDAISADVATNLFEKATKENPVIEENKQQSIRSINDTLFKSNLQIGLNDRIAFVKHLFEGSQEDFNRVLSQLNSFKTEKEAKEFLNNLVKPDYNWNDKTEYEQRLVELIERKFL</sequence>
<dbReference type="AlphaFoldDB" id="A0A4Y8AS29"/>
<evidence type="ECO:0000313" key="2">
    <source>
        <dbReference type="EMBL" id="TEW74005.1"/>
    </source>
</evidence>
<comment type="caution">
    <text evidence="2">The sequence shown here is derived from an EMBL/GenBank/DDBJ whole genome shotgun (WGS) entry which is preliminary data.</text>
</comment>
<dbReference type="EMBL" id="SNQI01000003">
    <property type="protein sequence ID" value="TEW74005.1"/>
    <property type="molecule type" value="Genomic_DNA"/>
</dbReference>
<dbReference type="Proteomes" id="UP000298517">
    <property type="component" value="Unassembled WGS sequence"/>
</dbReference>
<dbReference type="RefSeq" id="WP_134248404.1">
    <property type="nucleotide sequence ID" value="NZ_SNQI01000003.1"/>
</dbReference>